<gene>
    <name evidence="3" type="ORF">ABID16_003300</name>
</gene>
<reference evidence="3 4" key="1">
    <citation type="submission" date="2024-06" db="EMBL/GenBank/DDBJ databases">
        <title>Genomic Encyclopedia of Type Strains, Phase IV (KMG-IV): sequencing the most valuable type-strain genomes for metagenomic binning, comparative biology and taxonomic classification.</title>
        <authorList>
            <person name="Goeker M."/>
        </authorList>
    </citation>
    <scope>NUCLEOTIDE SEQUENCE [LARGE SCALE GENOMIC DNA]</scope>
    <source>
        <strain evidence="3 4">DSM 29780</strain>
    </source>
</reference>
<dbReference type="Gene3D" id="3.60.10.10">
    <property type="entry name" value="Endonuclease/exonuclease/phosphatase"/>
    <property type="match status" value="1"/>
</dbReference>
<dbReference type="SUPFAM" id="SSF56219">
    <property type="entry name" value="DNase I-like"/>
    <property type="match status" value="1"/>
</dbReference>
<dbReference type="EMBL" id="JBEPMB010000005">
    <property type="protein sequence ID" value="MET3614957.1"/>
    <property type="molecule type" value="Genomic_DNA"/>
</dbReference>
<keyword evidence="3" id="KW-0378">Hydrolase</keyword>
<keyword evidence="1" id="KW-0812">Transmembrane</keyword>
<evidence type="ECO:0000313" key="4">
    <source>
        <dbReference type="Proteomes" id="UP001549047"/>
    </source>
</evidence>
<accession>A0ABV2J2G0</accession>
<feature type="domain" description="Endonuclease/exonuclease/phosphatase" evidence="2">
    <location>
        <begin position="104"/>
        <end position="297"/>
    </location>
</feature>
<protein>
    <submittedName>
        <fullName evidence="3">Endonuclease/exonuclease/phosphatase (EEP) superfamily protein YafD</fullName>
    </submittedName>
</protein>
<dbReference type="Proteomes" id="UP001549047">
    <property type="component" value="Unassembled WGS sequence"/>
</dbReference>
<dbReference type="Pfam" id="PF03372">
    <property type="entry name" value="Exo_endo_phos"/>
    <property type="match status" value="1"/>
</dbReference>
<keyword evidence="3" id="KW-0255">Endonuclease</keyword>
<name>A0ABV2J2G0_9HYPH</name>
<keyword evidence="1" id="KW-1133">Transmembrane helix</keyword>
<comment type="caution">
    <text evidence="3">The sequence shown here is derived from an EMBL/GenBank/DDBJ whole genome shotgun (WGS) entry which is preliminary data.</text>
</comment>
<dbReference type="InterPro" id="IPR036691">
    <property type="entry name" value="Endo/exonu/phosph_ase_sf"/>
</dbReference>
<dbReference type="RefSeq" id="WP_354557445.1">
    <property type="nucleotide sequence ID" value="NZ_JBEPMB010000005.1"/>
</dbReference>
<feature type="transmembrane region" description="Helical" evidence="1">
    <location>
        <begin position="32"/>
        <end position="55"/>
    </location>
</feature>
<evidence type="ECO:0000256" key="1">
    <source>
        <dbReference type="SAM" id="Phobius"/>
    </source>
</evidence>
<keyword evidence="1" id="KW-0472">Membrane</keyword>
<organism evidence="3 4">
    <name type="scientific">Rhizobium aquaticum</name>
    <dbReference type="NCBI Taxonomy" id="1549636"/>
    <lineage>
        <taxon>Bacteria</taxon>
        <taxon>Pseudomonadati</taxon>
        <taxon>Pseudomonadota</taxon>
        <taxon>Alphaproteobacteria</taxon>
        <taxon>Hyphomicrobiales</taxon>
        <taxon>Rhizobiaceae</taxon>
        <taxon>Rhizobium/Agrobacterium group</taxon>
        <taxon>Rhizobium</taxon>
    </lineage>
</organism>
<keyword evidence="3" id="KW-0540">Nuclease</keyword>
<dbReference type="GO" id="GO:0004519">
    <property type="term" value="F:endonuclease activity"/>
    <property type="evidence" value="ECO:0007669"/>
    <property type="project" value="UniProtKB-KW"/>
</dbReference>
<evidence type="ECO:0000313" key="3">
    <source>
        <dbReference type="EMBL" id="MET3614957.1"/>
    </source>
</evidence>
<feature type="transmembrane region" description="Helical" evidence="1">
    <location>
        <begin position="62"/>
        <end position="83"/>
    </location>
</feature>
<evidence type="ECO:0000259" key="2">
    <source>
        <dbReference type="Pfam" id="PF03372"/>
    </source>
</evidence>
<sequence>MRKRLLQTAPAVIIGLLLLARRYELQLDHILSMAYLFWDYFLAASIVFLLGIALFRRHLRLAAGLAALVVAADFVSPTVLDWYRNAGPATGPTLKVITFNWLADDRNRSDIYQWLKQEAPDIVAIQETDGREQGVVTELYGLFPYRTQLAGDVLILTKFPILKQANKMVENNSMVRAELNVENRRLVVWGIHPATLKERAELRARDNYLWDVAHYVRLETEPVLMLGDFNATRWDPNFQAIVSDGDLHEQPALIAPPTRMAVRKGVPFFGSPIDHILTNRGNVLSNCRTGPNQGSDHRPLICNLQLAH</sequence>
<keyword evidence="4" id="KW-1185">Reference proteome</keyword>
<proteinExistence type="predicted"/>
<dbReference type="InterPro" id="IPR005135">
    <property type="entry name" value="Endo/exonuclease/phosphatase"/>
</dbReference>